<protein>
    <recommendedName>
        <fullName evidence="9">Laminin EGF-like domain-containing protein</fullName>
    </recommendedName>
</protein>
<evidence type="ECO:0000256" key="6">
    <source>
        <dbReference type="ARBA" id="ARBA00023180"/>
    </source>
</evidence>
<dbReference type="GO" id="GO:0048468">
    <property type="term" value="P:cell development"/>
    <property type="evidence" value="ECO:0007669"/>
    <property type="project" value="UniProtKB-ARBA"/>
</dbReference>
<dbReference type="InterPro" id="IPR002049">
    <property type="entry name" value="LE_dom"/>
</dbReference>
<gene>
    <name evidence="10" type="ORF">HAZT_HAZT003705</name>
</gene>
<keyword evidence="2" id="KW-0964">Secreted</keyword>
<dbReference type="PROSITE" id="PS01248">
    <property type="entry name" value="EGF_LAM_1"/>
    <property type="match status" value="2"/>
</dbReference>
<evidence type="ECO:0000256" key="4">
    <source>
        <dbReference type="ARBA" id="ARBA00022737"/>
    </source>
</evidence>
<reference evidence="10" key="1">
    <citation type="submission" date="2014-08" db="EMBL/GenBank/DDBJ databases">
        <authorList>
            <person name="Murali S."/>
            <person name="Richards S."/>
            <person name="Bandaranaike D."/>
            <person name="Bellair M."/>
            <person name="Blankenburg K."/>
            <person name="Chao H."/>
            <person name="Dinh H."/>
            <person name="Doddapaneni H."/>
            <person name="Dugan-Rocha S."/>
            <person name="Elkadiri S."/>
            <person name="Gnanaolivu R."/>
            <person name="Hughes D."/>
            <person name="Lee S."/>
            <person name="Li M."/>
            <person name="Ming W."/>
            <person name="Munidasa M."/>
            <person name="Muniz J."/>
            <person name="Nguyen L."/>
            <person name="Osuji N."/>
            <person name="Pu L.-L."/>
            <person name="Puazo M."/>
            <person name="Skinner E."/>
            <person name="Qu C."/>
            <person name="Quiroz J."/>
            <person name="Raj R."/>
            <person name="Weissenberger G."/>
            <person name="Xin Y."/>
            <person name="Zou X."/>
            <person name="Han Y."/>
            <person name="Worley K."/>
            <person name="Muzny D."/>
            <person name="Gibbs R."/>
        </authorList>
    </citation>
    <scope>NUCLEOTIDE SEQUENCE</scope>
    <source>
        <strain evidence="10">HAZT.00-mixed</strain>
        <tissue evidence="10">Whole organism</tissue>
    </source>
</reference>
<evidence type="ECO:0000256" key="1">
    <source>
        <dbReference type="ARBA" id="ARBA00004613"/>
    </source>
</evidence>
<feature type="non-terminal residue" evidence="10">
    <location>
        <position position="1"/>
    </location>
</feature>
<dbReference type="SMART" id="SM00180">
    <property type="entry name" value="EGF_Lam"/>
    <property type="match status" value="4"/>
</dbReference>
<evidence type="ECO:0000256" key="2">
    <source>
        <dbReference type="ARBA" id="ARBA00022525"/>
    </source>
</evidence>
<feature type="domain" description="Laminin EGF-like" evidence="9">
    <location>
        <begin position="96"/>
        <end position="148"/>
    </location>
</feature>
<dbReference type="PANTHER" id="PTHR10574:SF406">
    <property type="entry name" value="LAMININ SUBUNIT ALPHA 5"/>
    <property type="match status" value="1"/>
</dbReference>
<comment type="caution">
    <text evidence="8">Lacks conserved residue(s) required for the propagation of feature annotation.</text>
</comment>
<keyword evidence="7 8" id="KW-0424">Laminin EGF-like domain</keyword>
<dbReference type="Proteomes" id="UP000711488">
    <property type="component" value="Unassembled WGS sequence"/>
</dbReference>
<comment type="caution">
    <text evidence="10">The sequence shown here is derived from an EMBL/GenBank/DDBJ whole genome shotgun (WGS) entry which is preliminary data.</text>
</comment>
<feature type="disulfide bond" evidence="8">
    <location>
        <begin position="119"/>
        <end position="128"/>
    </location>
</feature>
<dbReference type="CDD" id="cd00055">
    <property type="entry name" value="EGF_Lam"/>
    <property type="match status" value="3"/>
</dbReference>
<keyword evidence="6" id="KW-0325">Glycoprotein</keyword>
<evidence type="ECO:0000256" key="8">
    <source>
        <dbReference type="PROSITE-ProRule" id="PRU00460"/>
    </source>
</evidence>
<dbReference type="InterPro" id="IPR050440">
    <property type="entry name" value="Laminin/Netrin_ECM"/>
</dbReference>
<dbReference type="EMBL" id="JQDR03016599">
    <property type="protein sequence ID" value="KAA0185033.1"/>
    <property type="molecule type" value="Genomic_DNA"/>
</dbReference>
<dbReference type="GO" id="GO:0009887">
    <property type="term" value="P:animal organ morphogenesis"/>
    <property type="evidence" value="ECO:0007669"/>
    <property type="project" value="TreeGrafter"/>
</dbReference>
<keyword evidence="3" id="KW-0732">Signal</keyword>
<organism evidence="10">
    <name type="scientific">Hyalella azteca</name>
    <name type="common">Amphipod</name>
    <dbReference type="NCBI Taxonomy" id="294128"/>
    <lineage>
        <taxon>Eukaryota</taxon>
        <taxon>Metazoa</taxon>
        <taxon>Ecdysozoa</taxon>
        <taxon>Arthropoda</taxon>
        <taxon>Crustacea</taxon>
        <taxon>Multicrustacea</taxon>
        <taxon>Malacostraca</taxon>
        <taxon>Eumalacostraca</taxon>
        <taxon>Peracarida</taxon>
        <taxon>Amphipoda</taxon>
        <taxon>Senticaudata</taxon>
        <taxon>Talitrida</taxon>
        <taxon>Talitroidea</taxon>
        <taxon>Hyalellidae</taxon>
        <taxon>Hyalella</taxon>
    </lineage>
</organism>
<sequence length="240" mass="26546">SGSNGDSCNEQGNCYCKHNFAGQQCQQCQEGYYIFPRCEECNCNPAGVIESFGGCGNAPEGSLCVCKPRVRGRICDVCEPLYWNLQPYNPDGCEECACNPAGTVGGLAVCSSEDGQCVCKPRVTQRRCDACKDGSFNLMEDNLFGCLDCGCNLGGSLHPVCDKMNGNCQCRPRVMGQRCDKPIDLHYFPSFHHLKYEAEDGRTAHTEAVRFGYDESQFPGYSWRGYAIFSELQLETIYDL</sequence>
<reference evidence="10" key="2">
    <citation type="journal article" date="2018" name="Environ. Sci. Technol.">
        <title>The Toxicogenome of Hyalella azteca: A Model for Sediment Ecotoxicology and Evolutionary Toxicology.</title>
        <authorList>
            <person name="Poynton H.C."/>
            <person name="Hasenbein S."/>
            <person name="Benoit J.B."/>
            <person name="Sepulveda M.S."/>
            <person name="Poelchau M.F."/>
            <person name="Hughes D.S.T."/>
            <person name="Murali S.C."/>
            <person name="Chen S."/>
            <person name="Glastad K.M."/>
            <person name="Goodisman M.A.D."/>
            <person name="Werren J.H."/>
            <person name="Vineis J.H."/>
            <person name="Bowen J.L."/>
            <person name="Friedrich M."/>
            <person name="Jones J."/>
            <person name="Robertson H.M."/>
            <person name="Feyereisen R."/>
            <person name="Mechler-Hickson A."/>
            <person name="Mathers N."/>
            <person name="Lee C.E."/>
            <person name="Colbourne J.K."/>
            <person name="Biales A."/>
            <person name="Johnston J.S."/>
            <person name="Wellborn G.A."/>
            <person name="Rosendale A.J."/>
            <person name="Cridge A.G."/>
            <person name="Munoz-Torres M.C."/>
            <person name="Bain P.A."/>
            <person name="Manny A.R."/>
            <person name="Major K.M."/>
            <person name="Lambert F.N."/>
            <person name="Vulpe C.D."/>
            <person name="Tuck P."/>
            <person name="Blalock B.J."/>
            <person name="Lin Y.Y."/>
            <person name="Smith M.E."/>
            <person name="Ochoa-Acuna H."/>
            <person name="Chen M.M."/>
            <person name="Childers C.P."/>
            <person name="Qu J."/>
            <person name="Dugan S."/>
            <person name="Lee S.L."/>
            <person name="Chao H."/>
            <person name="Dinh H."/>
            <person name="Han Y."/>
            <person name="Doddapaneni H."/>
            <person name="Worley K.C."/>
            <person name="Muzny D.M."/>
            <person name="Gibbs R.A."/>
            <person name="Richards S."/>
        </authorList>
    </citation>
    <scope>NUCLEOTIDE SEQUENCE</scope>
    <source>
        <strain evidence="10">HAZT.00-mixed</strain>
        <tissue evidence="10">Whole organism</tissue>
    </source>
</reference>
<dbReference type="PANTHER" id="PTHR10574">
    <property type="entry name" value="NETRIN/LAMININ-RELATED"/>
    <property type="match status" value="1"/>
</dbReference>
<keyword evidence="4" id="KW-0677">Repeat</keyword>
<feature type="disulfide bond" evidence="8">
    <location>
        <begin position="16"/>
        <end position="25"/>
    </location>
</feature>
<evidence type="ECO:0000256" key="3">
    <source>
        <dbReference type="ARBA" id="ARBA00022729"/>
    </source>
</evidence>
<name>A0A6A0GR43_HYAAZ</name>
<proteinExistence type="predicted"/>
<dbReference type="Gene3D" id="2.10.25.10">
    <property type="entry name" value="Laminin"/>
    <property type="match status" value="4"/>
</dbReference>
<dbReference type="SUPFAM" id="SSF57196">
    <property type="entry name" value="EGF/Laminin"/>
    <property type="match status" value="4"/>
</dbReference>
<accession>A0A6A0GR43</accession>
<keyword evidence="5 8" id="KW-1015">Disulfide bond</keyword>
<dbReference type="PRINTS" id="PR00011">
    <property type="entry name" value="EGFLAMININ"/>
</dbReference>
<dbReference type="FunFam" id="2.10.25.10:FF:000388">
    <property type="entry name" value="Laminin subunit alpha"/>
    <property type="match status" value="1"/>
</dbReference>
<dbReference type="GO" id="GO:0005576">
    <property type="term" value="C:extracellular region"/>
    <property type="evidence" value="ECO:0007669"/>
    <property type="project" value="UniProtKB-SubCell"/>
</dbReference>
<comment type="subcellular location">
    <subcellularLocation>
        <location evidence="1">Secreted</location>
    </subcellularLocation>
</comment>
<dbReference type="AlphaFoldDB" id="A0A6A0GR43"/>
<dbReference type="OrthoDB" id="10011303at2759"/>
<dbReference type="FunFam" id="2.10.25.10:FF:000011">
    <property type="entry name" value="Cadherin EGF LAG seven-pass G-type receptor"/>
    <property type="match status" value="1"/>
</dbReference>
<evidence type="ECO:0000313" key="10">
    <source>
        <dbReference type="EMBL" id="KAA0185033.1"/>
    </source>
</evidence>
<dbReference type="GO" id="GO:0007155">
    <property type="term" value="P:cell adhesion"/>
    <property type="evidence" value="ECO:0007669"/>
    <property type="project" value="UniProtKB-ARBA"/>
</dbReference>
<reference evidence="10" key="3">
    <citation type="submission" date="2019-06" db="EMBL/GenBank/DDBJ databases">
        <authorList>
            <person name="Poynton C."/>
            <person name="Hasenbein S."/>
            <person name="Benoit J.B."/>
            <person name="Sepulveda M.S."/>
            <person name="Poelchau M.F."/>
            <person name="Murali S.C."/>
            <person name="Chen S."/>
            <person name="Glastad K.M."/>
            <person name="Werren J.H."/>
            <person name="Vineis J.H."/>
            <person name="Bowen J.L."/>
            <person name="Friedrich M."/>
            <person name="Jones J."/>
            <person name="Robertson H.M."/>
            <person name="Feyereisen R."/>
            <person name="Mechler-Hickson A."/>
            <person name="Mathers N."/>
            <person name="Lee C.E."/>
            <person name="Colbourne J.K."/>
            <person name="Biales A."/>
            <person name="Johnston J.S."/>
            <person name="Wellborn G.A."/>
            <person name="Rosendale A.J."/>
            <person name="Cridge A.G."/>
            <person name="Munoz-Torres M.C."/>
            <person name="Bain P.A."/>
            <person name="Manny A.R."/>
            <person name="Major K.M."/>
            <person name="Lambert F.N."/>
            <person name="Vulpe C.D."/>
            <person name="Tuck P."/>
            <person name="Blalock B.J."/>
            <person name="Lin Y.-Y."/>
            <person name="Smith M.E."/>
            <person name="Ochoa-Acuna H."/>
            <person name="Chen M.-J.M."/>
            <person name="Childers C.P."/>
            <person name="Qu J."/>
            <person name="Dugan S."/>
            <person name="Lee S.L."/>
            <person name="Chao H."/>
            <person name="Dinh H."/>
            <person name="Han Y."/>
            <person name="Doddapaneni H."/>
            <person name="Worley K.C."/>
            <person name="Muzny D.M."/>
            <person name="Gibbs R.A."/>
            <person name="Richards S."/>
        </authorList>
    </citation>
    <scope>NUCLEOTIDE SEQUENCE</scope>
    <source>
        <strain evidence="10">HAZT.00-mixed</strain>
        <tissue evidence="10">Whole organism</tissue>
    </source>
</reference>
<evidence type="ECO:0000256" key="7">
    <source>
        <dbReference type="ARBA" id="ARBA00023292"/>
    </source>
</evidence>
<evidence type="ECO:0000256" key="5">
    <source>
        <dbReference type="ARBA" id="ARBA00023157"/>
    </source>
</evidence>
<evidence type="ECO:0000259" key="9">
    <source>
        <dbReference type="PROSITE" id="PS50027"/>
    </source>
</evidence>
<dbReference type="Pfam" id="PF00053">
    <property type="entry name" value="EGF_laminin"/>
    <property type="match status" value="4"/>
</dbReference>
<dbReference type="FunFam" id="2.10.25.10:FF:000090">
    <property type="entry name" value="laminin subunit alpha"/>
    <property type="match status" value="1"/>
</dbReference>
<feature type="non-terminal residue" evidence="10">
    <location>
        <position position="240"/>
    </location>
</feature>
<dbReference type="GO" id="GO:0009888">
    <property type="term" value="P:tissue development"/>
    <property type="evidence" value="ECO:0007669"/>
    <property type="project" value="TreeGrafter"/>
</dbReference>
<feature type="domain" description="Laminin EGF-like" evidence="9">
    <location>
        <begin position="1"/>
        <end position="45"/>
    </location>
</feature>
<dbReference type="PROSITE" id="PS50027">
    <property type="entry name" value="EGF_LAM_2"/>
    <property type="match status" value="2"/>
</dbReference>